<evidence type="ECO:0000313" key="2">
    <source>
        <dbReference type="Proteomes" id="UP000248329"/>
    </source>
</evidence>
<dbReference type="Proteomes" id="UP000248329">
    <property type="component" value="Unassembled WGS sequence"/>
</dbReference>
<sequence>MDHLVHRIVRCTAATIAGRKPATLMNLSNANGGLLDAWDLCKAGIFAGSEIEYYELKRTERNAIVLFFSRNRLGEVLKKRSVNRFLQGCGYESGSIEYTLQMLKHRYAASGCPPEIGIFLGIPLKDVKGFMGLSSLENTRCGMWRVYGNPVASERMMDEYRSARNIISGRLFAGEDPASIIRSGGIGSFG</sequence>
<reference evidence="1" key="1">
    <citation type="submission" date="2018-01" db="EMBL/GenBank/DDBJ databases">
        <authorList>
            <person name="Krukenberg V."/>
        </authorList>
    </citation>
    <scope>NUCLEOTIDE SEQUENCE</scope>
    <source>
        <strain evidence="1">E20ANME2</strain>
    </source>
</reference>
<protein>
    <submittedName>
        <fullName evidence="1">Uncharacterized protein</fullName>
    </submittedName>
</protein>
<comment type="caution">
    <text evidence="1">The sequence shown here is derived from an EMBL/GenBank/DDBJ whole genome shotgun (WGS) entry which is preliminary data.</text>
</comment>
<organism evidence="1 2">
    <name type="scientific">Candidatus Methanogaster sp</name>
    <dbReference type="NCBI Taxonomy" id="3386292"/>
    <lineage>
        <taxon>Archaea</taxon>
        <taxon>Methanobacteriati</taxon>
        <taxon>Methanobacteriota</taxon>
        <taxon>Stenosarchaea group</taxon>
        <taxon>Methanomicrobia</taxon>
        <taxon>Methanosarcinales</taxon>
        <taxon>ANME-2 cluster</taxon>
        <taxon>Candidatus Methanogasteraceae</taxon>
        <taxon>Candidatus Methanogaster</taxon>
    </lineage>
</organism>
<gene>
    <name evidence="1" type="ORF">C4B59_15850</name>
</gene>
<name>A0AC61KYS6_9EURY</name>
<dbReference type="EMBL" id="PQXF01000072">
    <property type="protein sequence ID" value="PXF57060.1"/>
    <property type="molecule type" value="Genomic_DNA"/>
</dbReference>
<accession>A0AC61KYS6</accession>
<proteinExistence type="predicted"/>
<evidence type="ECO:0000313" key="1">
    <source>
        <dbReference type="EMBL" id="PXF57060.1"/>
    </source>
</evidence>